<dbReference type="InterPro" id="IPR051453">
    <property type="entry name" value="MBL_Glyoxalase_II"/>
</dbReference>
<dbReference type="GO" id="GO:0016787">
    <property type="term" value="F:hydrolase activity"/>
    <property type="evidence" value="ECO:0007669"/>
    <property type="project" value="UniProtKB-KW"/>
</dbReference>
<reference evidence="6" key="1">
    <citation type="submission" date="2020-05" db="EMBL/GenBank/DDBJ databases">
        <authorList>
            <person name="Chiriac C."/>
            <person name="Salcher M."/>
            <person name="Ghai R."/>
            <person name="Kavagutti S V."/>
        </authorList>
    </citation>
    <scope>NUCLEOTIDE SEQUENCE</scope>
</reference>
<organism evidence="6">
    <name type="scientific">freshwater metagenome</name>
    <dbReference type="NCBI Taxonomy" id="449393"/>
    <lineage>
        <taxon>unclassified sequences</taxon>
        <taxon>metagenomes</taxon>
        <taxon>ecological metagenomes</taxon>
    </lineage>
</organism>
<comment type="cofactor">
    <cofactor evidence="1">
        <name>Zn(2+)</name>
        <dbReference type="ChEBI" id="CHEBI:29105"/>
    </cofactor>
</comment>
<dbReference type="Gene3D" id="3.60.15.10">
    <property type="entry name" value="Ribonuclease Z/Hydroxyacylglutathione hydrolase-like"/>
    <property type="match status" value="1"/>
</dbReference>
<dbReference type="AlphaFoldDB" id="A0A6J6IMV2"/>
<dbReference type="EMBL" id="CAEZWV010000009">
    <property type="protein sequence ID" value="CAB4668496.1"/>
    <property type="molecule type" value="Genomic_DNA"/>
</dbReference>
<evidence type="ECO:0000256" key="1">
    <source>
        <dbReference type="ARBA" id="ARBA00001947"/>
    </source>
</evidence>
<evidence type="ECO:0000256" key="4">
    <source>
        <dbReference type="ARBA" id="ARBA00022833"/>
    </source>
</evidence>
<protein>
    <submittedName>
        <fullName evidence="6">Unannotated protein</fullName>
    </submittedName>
</protein>
<gene>
    <name evidence="6" type="ORF">UFOPK2086_00011</name>
    <name evidence="7" type="ORF">UFOPK2295_00649</name>
</gene>
<dbReference type="InterPro" id="IPR001279">
    <property type="entry name" value="Metallo-B-lactamas"/>
</dbReference>
<dbReference type="SUPFAM" id="SSF56281">
    <property type="entry name" value="Metallo-hydrolase/oxidoreductase"/>
    <property type="match status" value="1"/>
</dbReference>
<dbReference type="Pfam" id="PF00753">
    <property type="entry name" value="Lactamase_B"/>
    <property type="match status" value="1"/>
</dbReference>
<evidence type="ECO:0000256" key="3">
    <source>
        <dbReference type="ARBA" id="ARBA00022801"/>
    </source>
</evidence>
<evidence type="ECO:0000256" key="2">
    <source>
        <dbReference type="ARBA" id="ARBA00022723"/>
    </source>
</evidence>
<feature type="domain" description="Metallo-beta-lactamase" evidence="5">
    <location>
        <begin position="31"/>
        <end position="206"/>
    </location>
</feature>
<keyword evidence="2" id="KW-0479">Metal-binding</keyword>
<keyword evidence="4" id="KW-0862">Zinc</keyword>
<dbReference type="CDD" id="cd16275">
    <property type="entry name" value="BaeB-like_MBL-fold"/>
    <property type="match status" value="1"/>
</dbReference>
<dbReference type="SMART" id="SM00849">
    <property type="entry name" value="Lactamase_B"/>
    <property type="match status" value="1"/>
</dbReference>
<proteinExistence type="predicted"/>
<dbReference type="GO" id="GO:0046872">
    <property type="term" value="F:metal ion binding"/>
    <property type="evidence" value="ECO:0007669"/>
    <property type="project" value="UniProtKB-KW"/>
</dbReference>
<evidence type="ECO:0000313" key="6">
    <source>
        <dbReference type="EMBL" id="CAB4625698.1"/>
    </source>
</evidence>
<dbReference type="PANTHER" id="PTHR46233">
    <property type="entry name" value="HYDROXYACYLGLUTATHIONE HYDROLASE GLOC"/>
    <property type="match status" value="1"/>
</dbReference>
<dbReference type="PANTHER" id="PTHR46233:SF3">
    <property type="entry name" value="HYDROXYACYLGLUTATHIONE HYDROLASE GLOC"/>
    <property type="match status" value="1"/>
</dbReference>
<dbReference type="InterPro" id="IPR036866">
    <property type="entry name" value="RibonucZ/Hydroxyglut_hydro"/>
</dbReference>
<evidence type="ECO:0000259" key="5">
    <source>
        <dbReference type="SMART" id="SM00849"/>
    </source>
</evidence>
<name>A0A6J6IMV2_9ZZZZ</name>
<dbReference type="EMBL" id="CAEZVQ010000001">
    <property type="protein sequence ID" value="CAB4625698.1"/>
    <property type="molecule type" value="Genomic_DNA"/>
</dbReference>
<keyword evidence="3" id="KW-0378">Hydrolase</keyword>
<accession>A0A6J6IMV2</accession>
<evidence type="ECO:0000313" key="7">
    <source>
        <dbReference type="EMBL" id="CAB4668496.1"/>
    </source>
</evidence>
<sequence>MSETQSNPFYFRQLLSGQDYASGDMMATQMVNFSYLLGDRDTGECVIVDPAYAVQQLVDIAENDGMRITGVMASHYHADHVGGSMMGHTIEGITTLLKNYDVPIHVNKHEVPWVLKTTGVSEDSLVAHDSGDVVKVGNLSIECLHTPGHTPGSQCFLTNGCLVSGDTLFLDGCGRTDLPGSNVADMYDSLTRLASLPDSTIVLPGHRYSDPPAARMSDVRDLNYVFKPKTKEAWMTMFGHD</sequence>